<keyword evidence="5" id="KW-1185">Reference proteome</keyword>
<feature type="domain" description="NACHT" evidence="3">
    <location>
        <begin position="382"/>
        <end position="527"/>
    </location>
</feature>
<dbReference type="InterPro" id="IPR000008">
    <property type="entry name" value="C2_dom"/>
</dbReference>
<dbReference type="SUPFAM" id="SSF49562">
    <property type="entry name" value="C2 domain (Calcium/lipid-binding domain, CaLB)"/>
    <property type="match status" value="1"/>
</dbReference>
<dbReference type="Proteomes" id="UP000757232">
    <property type="component" value="Unassembled WGS sequence"/>
</dbReference>
<dbReference type="PROSITE" id="PS50837">
    <property type="entry name" value="NACHT"/>
    <property type="match status" value="1"/>
</dbReference>
<dbReference type="Pfam" id="PF00168">
    <property type="entry name" value="C2"/>
    <property type="match status" value="1"/>
</dbReference>
<evidence type="ECO:0000259" key="3">
    <source>
        <dbReference type="PROSITE" id="PS50837"/>
    </source>
</evidence>
<feature type="domain" description="C2" evidence="2">
    <location>
        <begin position="1"/>
        <end position="103"/>
    </location>
</feature>
<evidence type="ECO:0000313" key="4">
    <source>
        <dbReference type="EMBL" id="OCB91537.1"/>
    </source>
</evidence>
<dbReference type="SMART" id="SM00239">
    <property type="entry name" value="C2"/>
    <property type="match status" value="1"/>
</dbReference>
<dbReference type="Pfam" id="PF24883">
    <property type="entry name" value="NPHP3_N"/>
    <property type="match status" value="1"/>
</dbReference>
<evidence type="ECO:0000259" key="2">
    <source>
        <dbReference type="PROSITE" id="PS50004"/>
    </source>
</evidence>
<dbReference type="Gene3D" id="2.60.40.150">
    <property type="entry name" value="C2 domain"/>
    <property type="match status" value="1"/>
</dbReference>
<reference evidence="4" key="1">
    <citation type="submission" date="2016-06" db="EMBL/GenBank/DDBJ databases">
        <title>Draft Genome sequence of the fungus Inonotus baumii.</title>
        <authorList>
            <person name="Zhu H."/>
            <person name="Lin W."/>
        </authorList>
    </citation>
    <scope>NUCLEOTIDE SEQUENCE</scope>
    <source>
        <strain evidence="4">821</strain>
    </source>
</reference>
<protein>
    <submittedName>
        <fullName evidence="4">WD40 repeat-like protein</fullName>
    </submittedName>
</protein>
<dbReference type="InterPro" id="IPR056884">
    <property type="entry name" value="NPHP3-like_N"/>
</dbReference>
<dbReference type="PANTHER" id="PTHR10039:SF17">
    <property type="entry name" value="FUNGAL STAND N-TERMINAL GOODBYE DOMAIN-CONTAINING PROTEIN-RELATED"/>
    <property type="match status" value="1"/>
</dbReference>
<dbReference type="InterPro" id="IPR027417">
    <property type="entry name" value="P-loop_NTPase"/>
</dbReference>
<dbReference type="InterPro" id="IPR007111">
    <property type="entry name" value="NACHT_NTPase"/>
</dbReference>
<dbReference type="PANTHER" id="PTHR10039">
    <property type="entry name" value="AMELOGENIN"/>
    <property type="match status" value="1"/>
</dbReference>
<gene>
    <name evidence="4" type="ORF">A7U60_g1215</name>
</gene>
<keyword evidence="1" id="KW-0677">Repeat</keyword>
<proteinExistence type="predicted"/>
<dbReference type="PROSITE" id="PS50004">
    <property type="entry name" value="C2"/>
    <property type="match status" value="1"/>
</dbReference>
<dbReference type="SUPFAM" id="SSF52540">
    <property type="entry name" value="P-loop containing nucleoside triphosphate hydrolases"/>
    <property type="match status" value="1"/>
</dbReference>
<dbReference type="OrthoDB" id="163438at2759"/>
<dbReference type="InterPro" id="IPR035892">
    <property type="entry name" value="C2_domain_sf"/>
</dbReference>
<name>A0A9Q5I5J7_SANBA</name>
<comment type="caution">
    <text evidence="4">The sequence shown here is derived from an EMBL/GenBank/DDBJ whole genome shotgun (WGS) entry which is preliminary data.</text>
</comment>
<sequence>MSTRYSLEVIGARSWVPDHLIHDPDLYVELKIDPDLSFRTKTIKGDVAPQWNEHFTFQSSVVIGLNISLNCESAEPGSTCIGTSSVPLTSLLETLRGEAMLEVRSPAGQRVTGMVSIRLEFSRNQEKETDDIFKARKAIEQLTFSNSGFADCILKATDIVSDIFGDTEIKSITLRAMINIISLEVALIDDGLKKFAMKIARTTSTFPMLFLLAGATALLLKRMSNQIRVERHVIDLVHLVEDIFDFFECVDKIPEKIIYLQSKIAEFLKEVEDFCNFVAGYSAESFIERLFECGLGQKVDNFRKRFNELRNSLQQGVVLQTNFDNACGNSREKITFLRHELKPAEMDASSRPICLAGTRTEILEEVYRWLFSAKTKKAAAENVLWLNGPAGCGKSTISMTISERCLSMGQRGAYLFFERDHSQPNSVIRTIAFRLACFNEAIRDKVVKAVESNNGIASSSLHTQFKKLLLEPLSAAKSSIRGPVIIIIDGLDKLTLGHTRDELLLLIREEFLRLPSTFRFLVTSHPDLDLLWILTHPLTRRSLHHISLSDFQTVTRNDISRYIDHEMHRIIDTNNLQDWPWDENMELLSRAADGCFLWASLAVKHVRSRIVNPVAALEDLLSYCRFGDRNLCRHMQAGLSDLYHSVLTNSGISWDDDHEKEYFSRVLGLIIHAQEPLSISAIDGTLELPLGSSSRSIVFRLQSVLIYNHEKPDAPIRIFHKSFSDYLTSTDAATEPWAIPS</sequence>
<dbReference type="Gene3D" id="3.40.50.300">
    <property type="entry name" value="P-loop containing nucleotide triphosphate hydrolases"/>
    <property type="match status" value="1"/>
</dbReference>
<evidence type="ECO:0000256" key="1">
    <source>
        <dbReference type="ARBA" id="ARBA00022737"/>
    </source>
</evidence>
<accession>A0A9Q5I5J7</accession>
<dbReference type="CDD" id="cd00030">
    <property type="entry name" value="C2"/>
    <property type="match status" value="1"/>
</dbReference>
<organism evidence="4 5">
    <name type="scientific">Sanghuangporus baumii</name>
    <name type="common">Phellinus baumii</name>
    <dbReference type="NCBI Taxonomy" id="108892"/>
    <lineage>
        <taxon>Eukaryota</taxon>
        <taxon>Fungi</taxon>
        <taxon>Dikarya</taxon>
        <taxon>Basidiomycota</taxon>
        <taxon>Agaricomycotina</taxon>
        <taxon>Agaricomycetes</taxon>
        <taxon>Hymenochaetales</taxon>
        <taxon>Hymenochaetaceae</taxon>
        <taxon>Sanghuangporus</taxon>
    </lineage>
</organism>
<evidence type="ECO:0000313" key="5">
    <source>
        <dbReference type="Proteomes" id="UP000757232"/>
    </source>
</evidence>
<dbReference type="AlphaFoldDB" id="A0A9Q5I5J7"/>
<dbReference type="EMBL" id="LNZH02000082">
    <property type="protein sequence ID" value="OCB91537.1"/>
    <property type="molecule type" value="Genomic_DNA"/>
</dbReference>